<proteinExistence type="predicted"/>
<keyword evidence="2" id="KW-1185">Reference proteome</keyword>
<gene>
    <name evidence="1" type="ORF">O1611_g7628</name>
</gene>
<name>A0ACC2JEZ5_9PEZI</name>
<protein>
    <submittedName>
        <fullName evidence="1">Uncharacterized protein</fullName>
    </submittedName>
</protein>
<dbReference type="Proteomes" id="UP001153332">
    <property type="component" value="Unassembled WGS sequence"/>
</dbReference>
<evidence type="ECO:0000313" key="1">
    <source>
        <dbReference type="EMBL" id="KAJ8126011.1"/>
    </source>
</evidence>
<organism evidence="1 2">
    <name type="scientific">Lasiodiplodia mahajangana</name>
    <dbReference type="NCBI Taxonomy" id="1108764"/>
    <lineage>
        <taxon>Eukaryota</taxon>
        <taxon>Fungi</taxon>
        <taxon>Dikarya</taxon>
        <taxon>Ascomycota</taxon>
        <taxon>Pezizomycotina</taxon>
        <taxon>Dothideomycetes</taxon>
        <taxon>Dothideomycetes incertae sedis</taxon>
        <taxon>Botryosphaeriales</taxon>
        <taxon>Botryosphaeriaceae</taxon>
        <taxon>Lasiodiplodia</taxon>
    </lineage>
</organism>
<dbReference type="EMBL" id="JAPUUL010002071">
    <property type="protein sequence ID" value="KAJ8126011.1"/>
    <property type="molecule type" value="Genomic_DNA"/>
</dbReference>
<sequence>MSRVASLLAPSHFAVIKKSFLSSPCAVVSFRHLFLFCKTPARHYIVLPSRSPRSISNRSTPSTLPVPPRHHRRTFTMSEKLIPKNPSAVQVIRNVTPNVVTVSVPFLRFEKIPIGGRATISKRPITSSAHSIAG</sequence>
<evidence type="ECO:0000313" key="2">
    <source>
        <dbReference type="Proteomes" id="UP001153332"/>
    </source>
</evidence>
<reference evidence="1" key="1">
    <citation type="submission" date="2022-12" db="EMBL/GenBank/DDBJ databases">
        <title>Genome Sequence of Lasiodiplodia mahajangana.</title>
        <authorList>
            <person name="Buettner E."/>
        </authorList>
    </citation>
    <scope>NUCLEOTIDE SEQUENCE</scope>
    <source>
        <strain evidence="1">VT137</strain>
    </source>
</reference>
<comment type="caution">
    <text evidence="1">The sequence shown here is derived from an EMBL/GenBank/DDBJ whole genome shotgun (WGS) entry which is preliminary data.</text>
</comment>
<accession>A0ACC2JEZ5</accession>